<dbReference type="AlphaFoldDB" id="A0A934IDP0"/>
<dbReference type="PANTHER" id="PTHR45953:SF1">
    <property type="entry name" value="IDURONATE 2-SULFATASE"/>
    <property type="match status" value="1"/>
</dbReference>
<comment type="caution">
    <text evidence="5">The sequence shown here is derived from an EMBL/GenBank/DDBJ whole genome shotgun (WGS) entry which is preliminary data.</text>
</comment>
<dbReference type="InterPro" id="IPR000917">
    <property type="entry name" value="Sulfatase_N"/>
</dbReference>
<evidence type="ECO:0000313" key="6">
    <source>
        <dbReference type="Proteomes" id="UP000609531"/>
    </source>
</evidence>
<accession>A0A934IDP0</accession>
<gene>
    <name evidence="5" type="ORF">JCR33_02985</name>
</gene>
<sequence length="490" mass="54392">MTEKRPNVLLIAVDQWPGHLFGYRGHHAIETPTIDQLARNGAIYPRAYSECPICIPARRTLMTGTSPRTHGDRLFQPAAPMPDLPTLAGTFQAAGYQTAAVGKIHAFPPRARIGFEEALIAEEGRPQLGAVDDHDLYLSDRGFTGKQFMHGMSNNDYGWRTWHLPEDCHVTNWTTFAMCRTIKRRDPTRPAFWHLSYTQPHPPIVPLAAYLERYTRREMPAALSAPWGDDVPYALQAVRGYWDQLPSDRLADVRRAFYALCTHIDAQLRLVIGTLREEAVLDDTIILFCGDHGDMLGDFGLYAKRLMYEGSANVPMILIPAKGDRRVAPGTTDMRLVGLQDVMPTLLDLAGVHVPQTCDGLPMTGEARRETLYGEALEGSRATRMMHDGRHKLIWYPTGNVVQLFDLEEDPDERVDRAGDPAYGAVEARLTERLIGELYGVDGGLAEAGRLVGTPAERYVPVPNRGLSGQRGLHYPEPPLDDPANVVGAG</sequence>
<keyword evidence="1" id="KW-0479">Metal-binding</keyword>
<evidence type="ECO:0000256" key="3">
    <source>
        <dbReference type="SAM" id="MobiDB-lite"/>
    </source>
</evidence>
<reference evidence="5" key="1">
    <citation type="submission" date="2020-12" db="EMBL/GenBank/DDBJ databases">
        <title>Bacterial taxonomy.</title>
        <authorList>
            <person name="Pan X."/>
        </authorList>
    </citation>
    <scope>NUCLEOTIDE SEQUENCE</scope>
    <source>
        <strain evidence="5">B2012</strain>
    </source>
</reference>
<evidence type="ECO:0000259" key="4">
    <source>
        <dbReference type="Pfam" id="PF00884"/>
    </source>
</evidence>
<dbReference type="Pfam" id="PF00884">
    <property type="entry name" value="Sulfatase"/>
    <property type="match status" value="1"/>
</dbReference>
<evidence type="ECO:0000256" key="1">
    <source>
        <dbReference type="ARBA" id="ARBA00022723"/>
    </source>
</evidence>
<dbReference type="EMBL" id="JAEKJA010000001">
    <property type="protein sequence ID" value="MBJ3774633.1"/>
    <property type="molecule type" value="Genomic_DNA"/>
</dbReference>
<evidence type="ECO:0000313" key="5">
    <source>
        <dbReference type="EMBL" id="MBJ3774633.1"/>
    </source>
</evidence>
<proteinExistence type="predicted"/>
<dbReference type="GO" id="GO:0008484">
    <property type="term" value="F:sulfuric ester hydrolase activity"/>
    <property type="evidence" value="ECO:0007669"/>
    <property type="project" value="TreeGrafter"/>
</dbReference>
<dbReference type="Gene3D" id="3.40.720.10">
    <property type="entry name" value="Alkaline Phosphatase, subunit A"/>
    <property type="match status" value="1"/>
</dbReference>
<protein>
    <submittedName>
        <fullName evidence="5">Sulfatase-like hydrolase/transferase</fullName>
    </submittedName>
</protein>
<name>A0A934IDP0_9HYPH</name>
<dbReference type="SUPFAM" id="SSF53649">
    <property type="entry name" value="Alkaline phosphatase-like"/>
    <property type="match status" value="1"/>
</dbReference>
<organism evidence="5 6">
    <name type="scientific">Acuticoccus mangrovi</name>
    <dbReference type="NCBI Taxonomy" id="2796142"/>
    <lineage>
        <taxon>Bacteria</taxon>
        <taxon>Pseudomonadati</taxon>
        <taxon>Pseudomonadota</taxon>
        <taxon>Alphaproteobacteria</taxon>
        <taxon>Hyphomicrobiales</taxon>
        <taxon>Amorphaceae</taxon>
        <taxon>Acuticoccus</taxon>
    </lineage>
</organism>
<evidence type="ECO:0000256" key="2">
    <source>
        <dbReference type="ARBA" id="ARBA00022801"/>
    </source>
</evidence>
<dbReference type="PANTHER" id="PTHR45953">
    <property type="entry name" value="IDURONATE 2-SULFATASE"/>
    <property type="match status" value="1"/>
</dbReference>
<dbReference type="Proteomes" id="UP000609531">
    <property type="component" value="Unassembled WGS sequence"/>
</dbReference>
<dbReference type="InterPro" id="IPR017850">
    <property type="entry name" value="Alkaline_phosphatase_core_sf"/>
</dbReference>
<dbReference type="CDD" id="cd16022">
    <property type="entry name" value="sulfatase_like"/>
    <property type="match status" value="1"/>
</dbReference>
<keyword evidence="6" id="KW-1185">Reference proteome</keyword>
<feature type="region of interest" description="Disordered" evidence="3">
    <location>
        <begin position="469"/>
        <end position="490"/>
    </location>
</feature>
<dbReference type="GO" id="GO:0046872">
    <property type="term" value="F:metal ion binding"/>
    <property type="evidence" value="ECO:0007669"/>
    <property type="project" value="UniProtKB-KW"/>
</dbReference>
<dbReference type="GO" id="GO:0005737">
    <property type="term" value="C:cytoplasm"/>
    <property type="evidence" value="ECO:0007669"/>
    <property type="project" value="TreeGrafter"/>
</dbReference>
<keyword evidence="2 5" id="KW-0378">Hydrolase</keyword>
<feature type="domain" description="Sulfatase N-terminal" evidence="4">
    <location>
        <begin position="6"/>
        <end position="352"/>
    </location>
</feature>